<sequence>MANQQKKKKWSKGKIKEKSNNYVLIDNDIYEKILKEICKNKIITISNLSERFHITSSLSKKILSFLCEKKILKNTQNSTRYGIYTRNK</sequence>
<name>A9BKD1_HEMAN</name>
<dbReference type="GeneID" id="5739794"/>
<dbReference type="PANTHER" id="PTHR12850">
    <property type="entry name" value="40S RIBOSOMAL PROTEIN S25"/>
    <property type="match status" value="1"/>
</dbReference>
<evidence type="ECO:0000256" key="2">
    <source>
        <dbReference type="ARBA" id="ARBA00022980"/>
    </source>
</evidence>
<accession>A9BKD1</accession>
<dbReference type="Proteomes" id="UP000243127">
    <property type="component" value="Nucleomorph 1"/>
</dbReference>
<evidence type="ECO:0000313" key="5">
    <source>
        <dbReference type="EMBL" id="ABW97964.1"/>
    </source>
</evidence>
<keyword evidence="3 4" id="KW-0687">Ribonucleoprotein</keyword>
<keyword evidence="5" id="KW-0542">Nucleomorph</keyword>
<dbReference type="Pfam" id="PF03297">
    <property type="entry name" value="Ribosomal_S25"/>
    <property type="match status" value="1"/>
</dbReference>
<dbReference type="GO" id="GO:1990904">
    <property type="term" value="C:ribonucleoprotein complex"/>
    <property type="evidence" value="ECO:0007669"/>
    <property type="project" value="UniProtKB-KW"/>
</dbReference>
<comment type="similarity">
    <text evidence="1 4">Belongs to the eukaryotic ribosomal protein eS25 family.</text>
</comment>
<proteinExistence type="inferred from homology"/>
<geneLocation type="nucleomorph" evidence="5"/>
<evidence type="ECO:0000256" key="1">
    <source>
        <dbReference type="ARBA" id="ARBA00009106"/>
    </source>
</evidence>
<organism evidence="5 6">
    <name type="scientific">Hemiselmis andersenii</name>
    <name type="common">Cryptophyte alga</name>
    <dbReference type="NCBI Taxonomy" id="464988"/>
    <lineage>
        <taxon>Eukaryota</taxon>
        <taxon>Cryptophyceae</taxon>
        <taxon>Cryptomonadales</taxon>
        <taxon>Hemiselmidaceae</taxon>
        <taxon>Hemiselmis</taxon>
    </lineage>
</organism>
<reference evidence="5 6" key="1">
    <citation type="journal article" date="2007" name="Proc. Natl. Acad. Sci. U.S.A.">
        <title>Nucleomorph genome of Hemiselmis andersenii reveals complete intron loss and compaction as a driver of protein structure and function.</title>
        <authorList>
            <person name="Lane C.E."/>
            <person name="van den Heuvel K."/>
            <person name="Kozera C."/>
            <person name="Curtis B.A."/>
            <person name="Parsons B.J."/>
            <person name="Bowman S."/>
            <person name="Archibald J.M."/>
        </authorList>
    </citation>
    <scope>NUCLEOTIDE SEQUENCE [LARGE SCALE GENOMIC DNA]</scope>
    <source>
        <strain evidence="5 6">CCMP644</strain>
    </source>
</reference>
<dbReference type="InterPro" id="IPR004977">
    <property type="entry name" value="Ribosomal_eS25"/>
</dbReference>
<dbReference type="AlphaFoldDB" id="A9BKD1"/>
<gene>
    <name evidence="5" type="ORF">HAN_1g124</name>
</gene>
<protein>
    <recommendedName>
        <fullName evidence="4">40S ribosomal protein S25</fullName>
    </recommendedName>
</protein>
<evidence type="ECO:0000256" key="4">
    <source>
        <dbReference type="RuleBase" id="RU366057"/>
    </source>
</evidence>
<evidence type="ECO:0000313" key="6">
    <source>
        <dbReference type="Proteomes" id="UP000243127"/>
    </source>
</evidence>
<dbReference type="EMBL" id="CP000881">
    <property type="protein sequence ID" value="ABW97964.1"/>
    <property type="molecule type" value="Genomic_DNA"/>
</dbReference>
<dbReference type="GO" id="GO:0005840">
    <property type="term" value="C:ribosome"/>
    <property type="evidence" value="ECO:0007669"/>
    <property type="project" value="UniProtKB-KW"/>
</dbReference>
<evidence type="ECO:0000256" key="3">
    <source>
        <dbReference type="ARBA" id="ARBA00023274"/>
    </source>
</evidence>
<dbReference type="Gene3D" id="3.30.63.20">
    <property type="match status" value="1"/>
</dbReference>
<keyword evidence="2 4" id="KW-0689">Ribosomal protein</keyword>
<dbReference type="RefSeq" id="XP_001712289.1">
    <property type="nucleotide sequence ID" value="XM_001712237.1"/>
</dbReference>